<feature type="transmembrane region" description="Helical" evidence="10">
    <location>
        <begin position="366"/>
        <end position="387"/>
    </location>
</feature>
<keyword evidence="4 10" id="KW-0133">Cell shape</keyword>
<keyword evidence="7 10" id="KW-0472">Membrane</keyword>
<keyword evidence="3 10" id="KW-0812">Transmembrane</keyword>
<comment type="similarity">
    <text evidence="9 10 11">Belongs to the MurJ/MviN family.</text>
</comment>
<evidence type="ECO:0000256" key="9">
    <source>
        <dbReference type="ARBA" id="ARBA00061532"/>
    </source>
</evidence>
<evidence type="ECO:0000256" key="4">
    <source>
        <dbReference type="ARBA" id="ARBA00022960"/>
    </source>
</evidence>
<feature type="transmembrane region" description="Helical" evidence="10">
    <location>
        <begin position="326"/>
        <end position="354"/>
    </location>
</feature>
<sequence>MSQSAQPPPVPSSPQGETQRISRAAGLIGGATFCSRILGFIRDVTLANLFGANASADAFYIAYRIPNLLRELFAEGSMSSAFIPVFTEYHSTRSKQETWELASAAFTTLLTLVTLVTLLGIVAAPSLVWLLAPGLHDQANQLATTTLLTQIMFPYLLFVSLAALAMGILNSLHSFAVPALAPVFFNLCVIFFAVAISPLFDQAILAVAIGIVVGGLAQFLMQLPSLHKHDFPLSWNFHPRHPGVKRMGFLLIPSLLGLAVTQINLTISTILASYFQGGPTYLFYGMRLIQFPLGIFGVAMATAILPTLSGQAARGAIHELRETVNFGLRMVLFIILPSMVGLILLRIPIIHVFFEHGAFTAMDTAGTASALFGFSIGLWAFASYRILATAFYSLQDTKTPAIVAVASVGLNIGLSLWLMQWLQYTGLALATACAAMGNTLILLTILGNRLQGLLWKTLGLSLVRTGIALLPLIAVSLWIAGFPLWQTIGQSLEKVAWLIVALVTSTIGYFSVHHVFKSEELTHLTLMLRRRIRKASSTT</sequence>
<evidence type="ECO:0000256" key="3">
    <source>
        <dbReference type="ARBA" id="ARBA00022692"/>
    </source>
</evidence>
<proteinExistence type="inferred from homology"/>
<keyword evidence="13" id="KW-1185">Reference proteome</keyword>
<dbReference type="GO" id="GO:0005886">
    <property type="term" value="C:plasma membrane"/>
    <property type="evidence" value="ECO:0007669"/>
    <property type="project" value="UniProtKB-SubCell"/>
</dbReference>
<dbReference type="GO" id="GO:0008360">
    <property type="term" value="P:regulation of cell shape"/>
    <property type="evidence" value="ECO:0007669"/>
    <property type="project" value="UniProtKB-UniRule"/>
</dbReference>
<evidence type="ECO:0000313" key="13">
    <source>
        <dbReference type="Proteomes" id="UP001302494"/>
    </source>
</evidence>
<feature type="transmembrane region" description="Helical" evidence="10">
    <location>
        <begin position="399"/>
        <end position="418"/>
    </location>
</feature>
<comment type="function">
    <text evidence="8 10 11">Involved in peptidoglycan biosynthesis. Transports lipid-linked peptidoglycan precursors from the inner to the outer leaflet of the cytoplasmic membrane.</text>
</comment>
<dbReference type="KEGG" id="nneo:PQG83_13900"/>
<dbReference type="Pfam" id="PF03023">
    <property type="entry name" value="MurJ"/>
    <property type="match status" value="1"/>
</dbReference>
<feature type="transmembrane region" description="Helical" evidence="10">
    <location>
        <begin position="281"/>
        <end position="305"/>
    </location>
</feature>
<keyword evidence="2 10" id="KW-1003">Cell membrane</keyword>
<feature type="transmembrane region" description="Helical" evidence="10">
    <location>
        <begin position="458"/>
        <end position="480"/>
    </location>
</feature>
<dbReference type="HAMAP" id="MF_02078">
    <property type="entry name" value="MurJ_MviN"/>
    <property type="match status" value="1"/>
</dbReference>
<feature type="transmembrane region" description="Helical" evidence="10">
    <location>
        <begin position="424"/>
        <end position="446"/>
    </location>
</feature>
<evidence type="ECO:0000256" key="10">
    <source>
        <dbReference type="HAMAP-Rule" id="MF_02078"/>
    </source>
</evidence>
<dbReference type="Proteomes" id="UP001302494">
    <property type="component" value="Chromosome"/>
</dbReference>
<dbReference type="GO" id="GO:0015648">
    <property type="term" value="F:lipid-linked peptidoglycan transporter activity"/>
    <property type="evidence" value="ECO:0007669"/>
    <property type="project" value="UniProtKB-UniRule"/>
</dbReference>
<dbReference type="GO" id="GO:0071555">
    <property type="term" value="P:cell wall organization"/>
    <property type="evidence" value="ECO:0007669"/>
    <property type="project" value="UniProtKB-UniRule"/>
</dbReference>
<evidence type="ECO:0000256" key="11">
    <source>
        <dbReference type="PIRNR" id="PIRNR002869"/>
    </source>
</evidence>
<keyword evidence="10 11" id="KW-0813">Transport</keyword>
<feature type="transmembrane region" description="Helical" evidence="10">
    <location>
        <begin position="179"/>
        <end position="197"/>
    </location>
</feature>
<feature type="transmembrane region" description="Helical" evidence="10">
    <location>
        <begin position="495"/>
        <end position="516"/>
    </location>
</feature>
<feature type="transmembrane region" description="Helical" evidence="10">
    <location>
        <begin position="101"/>
        <end position="132"/>
    </location>
</feature>
<evidence type="ECO:0000256" key="5">
    <source>
        <dbReference type="ARBA" id="ARBA00022984"/>
    </source>
</evidence>
<evidence type="ECO:0000256" key="2">
    <source>
        <dbReference type="ARBA" id="ARBA00022475"/>
    </source>
</evidence>
<organism evidence="12 13">
    <name type="scientific">Candidatus Nitrospira neomarina</name>
    <dbReference type="NCBI Taxonomy" id="3020899"/>
    <lineage>
        <taxon>Bacteria</taxon>
        <taxon>Pseudomonadati</taxon>
        <taxon>Nitrospirota</taxon>
        <taxon>Nitrospiria</taxon>
        <taxon>Nitrospirales</taxon>
        <taxon>Nitrospiraceae</taxon>
        <taxon>Nitrospira</taxon>
    </lineage>
</organism>
<dbReference type="RefSeq" id="WP_312742176.1">
    <property type="nucleotide sequence ID" value="NZ_CP116968.1"/>
</dbReference>
<evidence type="ECO:0000256" key="1">
    <source>
        <dbReference type="ARBA" id="ARBA00004651"/>
    </source>
</evidence>
<accession>A0AA96GFH3</accession>
<feature type="transmembrane region" description="Helical" evidence="10">
    <location>
        <begin position="203"/>
        <end position="226"/>
    </location>
</feature>
<name>A0AA96GFH3_9BACT</name>
<keyword evidence="10 11" id="KW-0961">Cell wall biogenesis/degradation</keyword>
<dbReference type="PANTHER" id="PTHR47019:SF1">
    <property type="entry name" value="LIPID II FLIPPASE MURJ"/>
    <property type="match status" value="1"/>
</dbReference>
<dbReference type="PIRSF" id="PIRSF002869">
    <property type="entry name" value="MviN"/>
    <property type="match status" value="1"/>
</dbReference>
<dbReference type="PANTHER" id="PTHR47019">
    <property type="entry name" value="LIPID II FLIPPASE MURJ"/>
    <property type="match status" value="1"/>
</dbReference>
<reference evidence="12 13" key="1">
    <citation type="submission" date="2023-01" db="EMBL/GenBank/DDBJ databases">
        <title>Cultivation and genomic characterization of new, ubiquitous marine nitrite-oxidizing bacteria from the Nitrospirales.</title>
        <authorList>
            <person name="Mueller A.J."/>
            <person name="Daebeler A."/>
            <person name="Herbold C.W."/>
            <person name="Kirkegaard R.H."/>
            <person name="Daims H."/>
        </authorList>
    </citation>
    <scope>NUCLEOTIDE SEQUENCE [LARGE SCALE GENOMIC DNA]</scope>
    <source>
        <strain evidence="12 13">DK</strain>
    </source>
</reference>
<dbReference type="EMBL" id="CP116968">
    <property type="protein sequence ID" value="WNM60848.1"/>
    <property type="molecule type" value="Genomic_DNA"/>
</dbReference>
<keyword evidence="5 10" id="KW-0573">Peptidoglycan synthesis</keyword>
<evidence type="ECO:0000256" key="6">
    <source>
        <dbReference type="ARBA" id="ARBA00022989"/>
    </source>
</evidence>
<dbReference type="GO" id="GO:0034204">
    <property type="term" value="P:lipid translocation"/>
    <property type="evidence" value="ECO:0007669"/>
    <property type="project" value="TreeGrafter"/>
</dbReference>
<evidence type="ECO:0000256" key="8">
    <source>
        <dbReference type="ARBA" id="ARBA00060041"/>
    </source>
</evidence>
<dbReference type="InterPro" id="IPR051050">
    <property type="entry name" value="Lipid_II_flippase_MurJ/MviN"/>
</dbReference>
<dbReference type="AlphaFoldDB" id="A0AA96GFH3"/>
<gene>
    <name evidence="10 12" type="primary">murJ</name>
    <name evidence="12" type="ORF">PQG83_13900</name>
</gene>
<feature type="transmembrane region" description="Helical" evidence="10">
    <location>
        <begin position="152"/>
        <end position="172"/>
    </location>
</feature>
<comment type="subcellular location">
    <subcellularLocation>
        <location evidence="1 10">Cell membrane</location>
        <topology evidence="1 10">Multi-pass membrane protein</topology>
    </subcellularLocation>
</comment>
<comment type="pathway">
    <text evidence="10">Cell wall biogenesis; peptidoglycan biosynthesis.</text>
</comment>
<dbReference type="InterPro" id="IPR004268">
    <property type="entry name" value="MurJ"/>
</dbReference>
<protein>
    <recommendedName>
        <fullName evidence="10">Probable lipid II flippase MurJ</fullName>
    </recommendedName>
</protein>
<evidence type="ECO:0000256" key="7">
    <source>
        <dbReference type="ARBA" id="ARBA00023136"/>
    </source>
</evidence>
<dbReference type="PRINTS" id="PR01806">
    <property type="entry name" value="VIRFACTRMVIN"/>
</dbReference>
<dbReference type="GO" id="GO:0009252">
    <property type="term" value="P:peptidoglycan biosynthetic process"/>
    <property type="evidence" value="ECO:0007669"/>
    <property type="project" value="UniProtKB-UniRule"/>
</dbReference>
<evidence type="ECO:0000313" key="12">
    <source>
        <dbReference type="EMBL" id="WNM60848.1"/>
    </source>
</evidence>
<dbReference type="CDD" id="cd13123">
    <property type="entry name" value="MATE_MurJ_like"/>
    <property type="match status" value="1"/>
</dbReference>
<feature type="transmembrane region" description="Helical" evidence="10">
    <location>
        <begin position="247"/>
        <end position="275"/>
    </location>
</feature>
<dbReference type="NCBIfam" id="TIGR01695">
    <property type="entry name" value="murJ_mviN"/>
    <property type="match status" value="1"/>
</dbReference>
<keyword evidence="6 10" id="KW-1133">Transmembrane helix</keyword>